<dbReference type="PROSITE" id="PS00678">
    <property type="entry name" value="WD_REPEATS_1"/>
    <property type="match status" value="1"/>
</dbReference>
<evidence type="ECO:0000256" key="2">
    <source>
        <dbReference type="ARBA" id="ARBA00022574"/>
    </source>
</evidence>
<dbReference type="VEuPathDB" id="VectorBase:CSON014367"/>
<dbReference type="PROSITE" id="PS50294">
    <property type="entry name" value="WD_REPEATS_REGION"/>
    <property type="match status" value="1"/>
</dbReference>
<dbReference type="Pfam" id="PF00400">
    <property type="entry name" value="WD40"/>
    <property type="match status" value="1"/>
</dbReference>
<dbReference type="InterPro" id="IPR019775">
    <property type="entry name" value="WD40_repeat_CS"/>
</dbReference>
<evidence type="ECO:0000313" key="5">
    <source>
        <dbReference type="EMBL" id="SSX06951.1"/>
    </source>
</evidence>
<dbReference type="InterPro" id="IPR015943">
    <property type="entry name" value="WD40/YVTN_repeat-like_dom_sf"/>
</dbReference>
<name>A0A336KSM1_CULSO</name>
<feature type="repeat" description="WD" evidence="4">
    <location>
        <begin position="166"/>
        <end position="207"/>
    </location>
</feature>
<keyword evidence="2 4" id="KW-0853">WD repeat</keyword>
<dbReference type="Gene3D" id="2.130.10.10">
    <property type="entry name" value="YVTN repeat-like/Quinoprotein amine dehydrogenase"/>
    <property type="match status" value="1"/>
</dbReference>
<proteinExistence type="inferred from homology"/>
<dbReference type="InterPro" id="IPR042626">
    <property type="entry name" value="THOC6"/>
</dbReference>
<dbReference type="GO" id="GO:0000347">
    <property type="term" value="C:THO complex"/>
    <property type="evidence" value="ECO:0007669"/>
    <property type="project" value="TreeGrafter"/>
</dbReference>
<dbReference type="GO" id="GO:0000346">
    <property type="term" value="C:transcription export complex"/>
    <property type="evidence" value="ECO:0007669"/>
    <property type="project" value="TreeGrafter"/>
</dbReference>
<organism evidence="5">
    <name type="scientific">Culicoides sonorensis</name>
    <name type="common">Biting midge</name>
    <dbReference type="NCBI Taxonomy" id="179676"/>
    <lineage>
        <taxon>Eukaryota</taxon>
        <taxon>Metazoa</taxon>
        <taxon>Ecdysozoa</taxon>
        <taxon>Arthropoda</taxon>
        <taxon>Hexapoda</taxon>
        <taxon>Insecta</taxon>
        <taxon>Pterygota</taxon>
        <taxon>Neoptera</taxon>
        <taxon>Endopterygota</taxon>
        <taxon>Diptera</taxon>
        <taxon>Nematocera</taxon>
        <taxon>Chironomoidea</taxon>
        <taxon>Ceratopogonidae</taxon>
        <taxon>Ceratopogoninae</taxon>
        <taxon>Culicoides</taxon>
        <taxon>Monoculicoides</taxon>
    </lineage>
</organism>
<dbReference type="EMBL" id="UFQT01000794">
    <property type="protein sequence ID" value="SSX27295.1"/>
    <property type="molecule type" value="Genomic_DNA"/>
</dbReference>
<dbReference type="SMART" id="SM00320">
    <property type="entry name" value="WD40"/>
    <property type="match status" value="1"/>
</dbReference>
<dbReference type="AlphaFoldDB" id="A0A336KSM1"/>
<dbReference type="InterPro" id="IPR001680">
    <property type="entry name" value="WD40_rpt"/>
</dbReference>
<protein>
    <submittedName>
        <fullName evidence="5">CSON014367 protein</fullName>
    </submittedName>
</protein>
<reference evidence="5" key="1">
    <citation type="submission" date="2018-04" db="EMBL/GenBank/DDBJ databases">
        <authorList>
            <person name="Go L.Y."/>
            <person name="Mitchell J.A."/>
        </authorList>
    </citation>
    <scope>NUCLEOTIDE SEQUENCE</scope>
    <source>
        <tissue evidence="5">Whole organism</tissue>
    </source>
</reference>
<reference evidence="6" key="2">
    <citation type="submission" date="2018-07" db="EMBL/GenBank/DDBJ databases">
        <authorList>
            <person name="Quirk P.G."/>
            <person name="Krulwich T.A."/>
        </authorList>
    </citation>
    <scope>NUCLEOTIDE SEQUENCE</scope>
</reference>
<sequence length="341" mass="37949">MVNPKLKPYYSVALSQVLSDDGKYLFIGTNFGEILVFSVESLTIDISTTENPSDENLTIDPKIGSNTEPLEVFSATGDKSQIYSLSYFKDVLIVGTNAEITGYALKGHKIVKKSWEIRIPSTPENAEVNEINCLWLDKEAAVLYAGCGDNNVYSVSLEDGKILRTFGGHTNYIHSIDGNCKVGQIVSASEDGSIRLWDVRQKKSSAKLDPYKKDQICRPDFGKWQGSVSINNDWLICGGGPRFSLWHLRSNEVTEVFDFPEKIHISGFIDDLLMVGGDYKTVQQYDLSGKLVTELPVSSPSIYSVVWQSTPHKLLSLGGSNNVLDICTNFNYRDICLKLYQ</sequence>
<evidence type="ECO:0000313" key="6">
    <source>
        <dbReference type="EMBL" id="SSX27295.1"/>
    </source>
</evidence>
<dbReference type="InterPro" id="IPR036322">
    <property type="entry name" value="WD40_repeat_dom_sf"/>
</dbReference>
<evidence type="ECO:0000256" key="4">
    <source>
        <dbReference type="PROSITE-ProRule" id="PRU00221"/>
    </source>
</evidence>
<gene>
    <name evidence="5" type="primary">CSON014367</name>
</gene>
<comment type="similarity">
    <text evidence="1">Belongs to the WD repeat THOC6 family.</text>
</comment>
<accession>A0A336KSM1</accession>
<dbReference type="PANTHER" id="PTHR44411">
    <property type="entry name" value="THO COMPLEX SUBUNIT 6 HOMOLOG"/>
    <property type="match status" value="1"/>
</dbReference>
<evidence type="ECO:0000256" key="3">
    <source>
        <dbReference type="ARBA" id="ARBA00022737"/>
    </source>
</evidence>
<dbReference type="SUPFAM" id="SSF50978">
    <property type="entry name" value="WD40 repeat-like"/>
    <property type="match status" value="1"/>
</dbReference>
<dbReference type="PANTHER" id="PTHR44411:SF1">
    <property type="entry name" value="THO COMPLEX SUBUNIT 6 HOMOLOG"/>
    <property type="match status" value="1"/>
</dbReference>
<dbReference type="OMA" id="DSYAYCW"/>
<evidence type="ECO:0000256" key="1">
    <source>
        <dbReference type="ARBA" id="ARBA00009728"/>
    </source>
</evidence>
<dbReference type="EMBL" id="UFQS01000794">
    <property type="protein sequence ID" value="SSX06951.1"/>
    <property type="molecule type" value="Genomic_DNA"/>
</dbReference>
<dbReference type="PROSITE" id="PS50082">
    <property type="entry name" value="WD_REPEATS_2"/>
    <property type="match status" value="1"/>
</dbReference>
<dbReference type="GO" id="GO:0006406">
    <property type="term" value="P:mRNA export from nucleus"/>
    <property type="evidence" value="ECO:0007669"/>
    <property type="project" value="TreeGrafter"/>
</dbReference>
<keyword evidence="3" id="KW-0677">Repeat</keyword>